<dbReference type="GO" id="GO:0043386">
    <property type="term" value="P:mycotoxin biosynthetic process"/>
    <property type="evidence" value="ECO:0007669"/>
    <property type="project" value="InterPro"/>
</dbReference>
<dbReference type="STRING" id="5364.A0A5C3N3N6"/>
<evidence type="ECO:0000256" key="4">
    <source>
        <dbReference type="SAM" id="SignalP"/>
    </source>
</evidence>
<evidence type="ECO:0000256" key="1">
    <source>
        <dbReference type="ARBA" id="ARBA00004685"/>
    </source>
</evidence>
<dbReference type="GO" id="GO:0016491">
    <property type="term" value="F:oxidoreductase activity"/>
    <property type="evidence" value="ECO:0007669"/>
    <property type="project" value="UniProtKB-KW"/>
</dbReference>
<organism evidence="5 6">
    <name type="scientific">Heliocybe sulcata</name>
    <dbReference type="NCBI Taxonomy" id="5364"/>
    <lineage>
        <taxon>Eukaryota</taxon>
        <taxon>Fungi</taxon>
        <taxon>Dikarya</taxon>
        <taxon>Basidiomycota</taxon>
        <taxon>Agaricomycotina</taxon>
        <taxon>Agaricomycetes</taxon>
        <taxon>Gloeophyllales</taxon>
        <taxon>Gloeophyllaceae</taxon>
        <taxon>Heliocybe</taxon>
    </lineage>
</organism>
<proteinExistence type="inferred from homology"/>
<dbReference type="EMBL" id="ML213512">
    <property type="protein sequence ID" value="TFK51056.1"/>
    <property type="molecule type" value="Genomic_DNA"/>
</dbReference>
<keyword evidence="2" id="KW-0560">Oxidoreductase</keyword>
<dbReference type="Pfam" id="PF11807">
    <property type="entry name" value="UstYa"/>
    <property type="match status" value="1"/>
</dbReference>
<sequence>MHAIAMGALVLLIVLHCAISLLTARSLVSTARTVRLSRRPVHRLKRTDMTKYSFEGEDVPLTLALDLPLVAMEVQESVHYSITNPETADEWLYNSPPGTGGFRFGERHRGFFSTFFHQLHCYRILRNDFVSGVQNRIHTQHCFNFLRLSILCQADLTLERGDFATRDFEADRVSEVHVCQDWEKLYDAVGHDWLSWLHYAKANNITVPLVNF</sequence>
<keyword evidence="6" id="KW-1185">Reference proteome</keyword>
<dbReference type="PANTHER" id="PTHR33365:SF11">
    <property type="entry name" value="TAT PATHWAY SIGNAL SEQUENCE"/>
    <property type="match status" value="1"/>
</dbReference>
<evidence type="ECO:0000313" key="5">
    <source>
        <dbReference type="EMBL" id="TFK51056.1"/>
    </source>
</evidence>
<dbReference type="InterPro" id="IPR021765">
    <property type="entry name" value="UstYa-like"/>
</dbReference>
<keyword evidence="4" id="KW-0732">Signal</keyword>
<comment type="similarity">
    <text evidence="3">Belongs to the ustYa family.</text>
</comment>
<feature type="signal peptide" evidence="4">
    <location>
        <begin position="1"/>
        <end position="24"/>
    </location>
</feature>
<evidence type="ECO:0000313" key="6">
    <source>
        <dbReference type="Proteomes" id="UP000305948"/>
    </source>
</evidence>
<gene>
    <name evidence="5" type="ORF">OE88DRAFT_208120</name>
</gene>
<evidence type="ECO:0000256" key="3">
    <source>
        <dbReference type="ARBA" id="ARBA00035112"/>
    </source>
</evidence>
<reference evidence="5 6" key="1">
    <citation type="journal article" date="2019" name="Nat. Ecol. Evol.">
        <title>Megaphylogeny resolves global patterns of mushroom evolution.</title>
        <authorList>
            <person name="Varga T."/>
            <person name="Krizsan K."/>
            <person name="Foldi C."/>
            <person name="Dima B."/>
            <person name="Sanchez-Garcia M."/>
            <person name="Sanchez-Ramirez S."/>
            <person name="Szollosi G.J."/>
            <person name="Szarkandi J.G."/>
            <person name="Papp V."/>
            <person name="Albert L."/>
            <person name="Andreopoulos W."/>
            <person name="Angelini C."/>
            <person name="Antonin V."/>
            <person name="Barry K.W."/>
            <person name="Bougher N.L."/>
            <person name="Buchanan P."/>
            <person name="Buyck B."/>
            <person name="Bense V."/>
            <person name="Catcheside P."/>
            <person name="Chovatia M."/>
            <person name="Cooper J."/>
            <person name="Damon W."/>
            <person name="Desjardin D."/>
            <person name="Finy P."/>
            <person name="Geml J."/>
            <person name="Haridas S."/>
            <person name="Hughes K."/>
            <person name="Justo A."/>
            <person name="Karasinski D."/>
            <person name="Kautmanova I."/>
            <person name="Kiss B."/>
            <person name="Kocsube S."/>
            <person name="Kotiranta H."/>
            <person name="LaButti K.M."/>
            <person name="Lechner B.E."/>
            <person name="Liimatainen K."/>
            <person name="Lipzen A."/>
            <person name="Lukacs Z."/>
            <person name="Mihaltcheva S."/>
            <person name="Morgado L.N."/>
            <person name="Niskanen T."/>
            <person name="Noordeloos M.E."/>
            <person name="Ohm R.A."/>
            <person name="Ortiz-Santana B."/>
            <person name="Ovrebo C."/>
            <person name="Racz N."/>
            <person name="Riley R."/>
            <person name="Savchenko A."/>
            <person name="Shiryaev A."/>
            <person name="Soop K."/>
            <person name="Spirin V."/>
            <person name="Szebenyi C."/>
            <person name="Tomsovsky M."/>
            <person name="Tulloss R.E."/>
            <person name="Uehling J."/>
            <person name="Grigoriev I.V."/>
            <person name="Vagvolgyi C."/>
            <person name="Papp T."/>
            <person name="Martin F.M."/>
            <person name="Miettinen O."/>
            <person name="Hibbett D.S."/>
            <person name="Nagy L.G."/>
        </authorList>
    </citation>
    <scope>NUCLEOTIDE SEQUENCE [LARGE SCALE GENOMIC DNA]</scope>
    <source>
        <strain evidence="5 6">OMC1185</strain>
    </source>
</reference>
<name>A0A5C3N3N6_9AGAM</name>
<evidence type="ECO:0000256" key="2">
    <source>
        <dbReference type="ARBA" id="ARBA00023002"/>
    </source>
</evidence>
<dbReference type="OrthoDB" id="3687641at2759"/>
<protein>
    <submittedName>
        <fullName evidence="5">Uncharacterized protein</fullName>
    </submittedName>
</protein>
<comment type="pathway">
    <text evidence="1">Mycotoxin biosynthesis.</text>
</comment>
<dbReference type="Proteomes" id="UP000305948">
    <property type="component" value="Unassembled WGS sequence"/>
</dbReference>
<dbReference type="AlphaFoldDB" id="A0A5C3N3N6"/>
<dbReference type="PANTHER" id="PTHR33365">
    <property type="entry name" value="YALI0B05434P"/>
    <property type="match status" value="1"/>
</dbReference>
<feature type="chain" id="PRO_5023108231" evidence="4">
    <location>
        <begin position="25"/>
        <end position="212"/>
    </location>
</feature>
<accession>A0A5C3N3N6</accession>